<dbReference type="Gene3D" id="3.30.1740.20">
    <property type="entry name" value="Ribosomal protein S26e"/>
    <property type="match status" value="1"/>
</dbReference>
<name>A0A8S3YZZ1_9EUPU</name>
<gene>
    <name evidence="6" type="ORF">CUNI_LOCUS8355</name>
</gene>
<dbReference type="GO" id="GO:0003729">
    <property type="term" value="F:mRNA binding"/>
    <property type="evidence" value="ECO:0007669"/>
    <property type="project" value="TreeGrafter"/>
</dbReference>
<dbReference type="InterPro" id="IPR038551">
    <property type="entry name" value="Ribosomal_eS26_sf"/>
</dbReference>
<feature type="region of interest" description="Disordered" evidence="5">
    <location>
        <begin position="105"/>
        <end position="130"/>
    </location>
</feature>
<evidence type="ECO:0000256" key="4">
    <source>
        <dbReference type="RuleBase" id="RU363128"/>
    </source>
</evidence>
<evidence type="ECO:0000256" key="1">
    <source>
        <dbReference type="ARBA" id="ARBA00008596"/>
    </source>
</evidence>
<dbReference type="FunFam" id="3.30.1740.20:FF:000001">
    <property type="entry name" value="40S ribosomal protein S26"/>
    <property type="match status" value="1"/>
</dbReference>
<dbReference type="PANTHER" id="PTHR12538">
    <property type="entry name" value="40S RIBOSOMAL PROTEIN S26"/>
    <property type="match status" value="1"/>
</dbReference>
<comment type="caution">
    <text evidence="6">The sequence shown here is derived from an EMBL/GenBank/DDBJ whole genome shotgun (WGS) entry which is preliminary data.</text>
</comment>
<evidence type="ECO:0000313" key="7">
    <source>
        <dbReference type="Proteomes" id="UP000678393"/>
    </source>
</evidence>
<keyword evidence="3 4" id="KW-0687">Ribonucleoprotein</keyword>
<organism evidence="6 7">
    <name type="scientific">Candidula unifasciata</name>
    <dbReference type="NCBI Taxonomy" id="100452"/>
    <lineage>
        <taxon>Eukaryota</taxon>
        <taxon>Metazoa</taxon>
        <taxon>Spiralia</taxon>
        <taxon>Lophotrochozoa</taxon>
        <taxon>Mollusca</taxon>
        <taxon>Gastropoda</taxon>
        <taxon>Heterobranchia</taxon>
        <taxon>Euthyneura</taxon>
        <taxon>Panpulmonata</taxon>
        <taxon>Eupulmonata</taxon>
        <taxon>Stylommatophora</taxon>
        <taxon>Helicina</taxon>
        <taxon>Helicoidea</taxon>
        <taxon>Geomitridae</taxon>
        <taxon>Candidula</taxon>
    </lineage>
</organism>
<keyword evidence="7" id="KW-1185">Reference proteome</keyword>
<dbReference type="GO" id="GO:0003735">
    <property type="term" value="F:structural constituent of ribosome"/>
    <property type="evidence" value="ECO:0007669"/>
    <property type="project" value="InterPro"/>
</dbReference>
<dbReference type="Proteomes" id="UP000678393">
    <property type="component" value="Unassembled WGS sequence"/>
</dbReference>
<evidence type="ECO:0000256" key="5">
    <source>
        <dbReference type="SAM" id="MobiDB-lite"/>
    </source>
</evidence>
<dbReference type="EMBL" id="CAJHNH020001369">
    <property type="protein sequence ID" value="CAG5122797.1"/>
    <property type="molecule type" value="Genomic_DNA"/>
</dbReference>
<dbReference type="GO" id="GO:0006412">
    <property type="term" value="P:translation"/>
    <property type="evidence" value="ECO:0007669"/>
    <property type="project" value="InterPro"/>
</dbReference>
<evidence type="ECO:0000313" key="6">
    <source>
        <dbReference type="EMBL" id="CAG5122797.1"/>
    </source>
</evidence>
<dbReference type="AlphaFoldDB" id="A0A8S3YZZ1"/>
<dbReference type="PANTHER" id="PTHR12538:SF0">
    <property type="entry name" value="40S RIBOSOMAL PROTEIN S26"/>
    <property type="match status" value="1"/>
</dbReference>
<evidence type="ECO:0000256" key="3">
    <source>
        <dbReference type="ARBA" id="ARBA00023274"/>
    </source>
</evidence>
<dbReference type="OrthoDB" id="10262653at2759"/>
<dbReference type="InterPro" id="IPR000892">
    <property type="entry name" value="Ribosomal_eS26"/>
</dbReference>
<comment type="similarity">
    <text evidence="1 4">Belongs to the eukaryotic ribosomal protein eS26 family.</text>
</comment>
<reference evidence="6" key="1">
    <citation type="submission" date="2021-04" db="EMBL/GenBank/DDBJ databases">
        <authorList>
            <consortium name="Molecular Ecology Group"/>
        </authorList>
    </citation>
    <scope>NUCLEOTIDE SEQUENCE</scope>
</reference>
<keyword evidence="2 4" id="KW-0689">Ribosomal protein</keyword>
<accession>A0A8S3YZZ1</accession>
<dbReference type="Pfam" id="PF01283">
    <property type="entry name" value="Ribosomal_S26e"/>
    <property type="match status" value="1"/>
</dbReference>
<protein>
    <recommendedName>
        <fullName evidence="4">40S ribosomal protein S26</fullName>
    </recommendedName>
</protein>
<proteinExistence type="inferred from homology"/>
<feature type="compositionally biased region" description="Low complexity" evidence="5">
    <location>
        <begin position="110"/>
        <end position="130"/>
    </location>
</feature>
<sequence length="130" mass="14683">MTVKRRNNERSKKGRGHVRYVRCTNCARCVPKDKAIQKFDIRIIVEAAAVRDIPDASVDEIYALPKLYAELLYCVSCTIHSKVARNRSKEIRKHRTPHIRFRPVSVASLAAREGQPGPRPGQPQGAHRGS</sequence>
<dbReference type="GO" id="GO:0022627">
    <property type="term" value="C:cytosolic small ribosomal subunit"/>
    <property type="evidence" value="ECO:0007669"/>
    <property type="project" value="TreeGrafter"/>
</dbReference>
<evidence type="ECO:0000256" key="2">
    <source>
        <dbReference type="ARBA" id="ARBA00022980"/>
    </source>
</evidence>